<evidence type="ECO:0000256" key="1">
    <source>
        <dbReference type="SAM" id="MobiDB-lite"/>
    </source>
</evidence>
<feature type="compositionally biased region" description="Polar residues" evidence="1">
    <location>
        <begin position="1"/>
        <end position="10"/>
    </location>
</feature>
<feature type="compositionally biased region" description="Gly residues" evidence="1">
    <location>
        <begin position="108"/>
        <end position="130"/>
    </location>
</feature>
<keyword evidence="3" id="KW-1185">Reference proteome</keyword>
<reference evidence="2 3" key="1">
    <citation type="journal article" date="2020" name="ISME J.">
        <title>Uncovering the hidden diversity of litter-decomposition mechanisms in mushroom-forming fungi.</title>
        <authorList>
            <person name="Floudas D."/>
            <person name="Bentzer J."/>
            <person name="Ahren D."/>
            <person name="Johansson T."/>
            <person name="Persson P."/>
            <person name="Tunlid A."/>
        </authorList>
    </citation>
    <scope>NUCLEOTIDE SEQUENCE [LARGE SCALE GENOMIC DNA]</scope>
    <source>
        <strain evidence="2 3">CBS 291.85</strain>
    </source>
</reference>
<dbReference type="AlphaFoldDB" id="A0A8H5FB54"/>
<dbReference type="Proteomes" id="UP000559256">
    <property type="component" value="Unassembled WGS sequence"/>
</dbReference>
<evidence type="ECO:0000313" key="3">
    <source>
        <dbReference type="Proteomes" id="UP000559256"/>
    </source>
</evidence>
<feature type="compositionally biased region" description="Gly residues" evidence="1">
    <location>
        <begin position="81"/>
        <end position="90"/>
    </location>
</feature>
<feature type="compositionally biased region" description="Gly residues" evidence="1">
    <location>
        <begin position="17"/>
        <end position="38"/>
    </location>
</feature>
<dbReference type="OrthoDB" id="10511605at2759"/>
<name>A0A8H5FB54_9AGAR</name>
<protein>
    <submittedName>
        <fullName evidence="2">Uncharacterized protein</fullName>
    </submittedName>
</protein>
<gene>
    <name evidence="2" type="ORF">D9758_018646</name>
</gene>
<dbReference type="EMBL" id="JAACJM010000339">
    <property type="protein sequence ID" value="KAF5329923.1"/>
    <property type="molecule type" value="Genomic_DNA"/>
</dbReference>
<feature type="region of interest" description="Disordered" evidence="1">
    <location>
        <begin position="1"/>
        <end position="130"/>
    </location>
</feature>
<comment type="caution">
    <text evidence="2">The sequence shown here is derived from an EMBL/GenBank/DDBJ whole genome shotgun (WGS) entry which is preliminary data.</text>
</comment>
<organism evidence="2 3">
    <name type="scientific">Tetrapyrgos nigripes</name>
    <dbReference type="NCBI Taxonomy" id="182062"/>
    <lineage>
        <taxon>Eukaryota</taxon>
        <taxon>Fungi</taxon>
        <taxon>Dikarya</taxon>
        <taxon>Basidiomycota</taxon>
        <taxon>Agaricomycotina</taxon>
        <taxon>Agaricomycetes</taxon>
        <taxon>Agaricomycetidae</taxon>
        <taxon>Agaricales</taxon>
        <taxon>Marasmiineae</taxon>
        <taxon>Marasmiaceae</taxon>
        <taxon>Tetrapyrgos</taxon>
    </lineage>
</organism>
<evidence type="ECO:0000313" key="2">
    <source>
        <dbReference type="EMBL" id="KAF5329923.1"/>
    </source>
</evidence>
<sequence length="130" mass="12653">MSSKTKQSFAGATMRSGAGGSAGHYSTGGKGGDIGSGNKGTTQDFSGSKLTSGKGGDGSNDLGHWQNTLKGVQWAPASHTGGHGGDGGSIGSSNKNMDQDFNSADLGSGDGSKGVSGRGERGGNIGSNNE</sequence>
<proteinExistence type="predicted"/>
<accession>A0A8H5FB54</accession>